<evidence type="ECO:0000256" key="1">
    <source>
        <dbReference type="SAM" id="Phobius"/>
    </source>
</evidence>
<dbReference type="CDD" id="cd01948">
    <property type="entry name" value="EAL"/>
    <property type="match status" value="1"/>
</dbReference>
<evidence type="ECO:0000313" key="4">
    <source>
        <dbReference type="EMBL" id="ORC31890.1"/>
    </source>
</evidence>
<dbReference type="STRING" id="1963862.B4O97_16645"/>
<dbReference type="Gene3D" id="3.20.20.450">
    <property type="entry name" value="EAL domain"/>
    <property type="match status" value="1"/>
</dbReference>
<dbReference type="InterPro" id="IPR029787">
    <property type="entry name" value="Nucleotide_cyclase"/>
</dbReference>
<evidence type="ECO:0000313" key="5">
    <source>
        <dbReference type="Proteomes" id="UP000192343"/>
    </source>
</evidence>
<dbReference type="SUPFAM" id="SSF55073">
    <property type="entry name" value="Nucleotide cyclase"/>
    <property type="match status" value="1"/>
</dbReference>
<proteinExistence type="predicted"/>
<dbReference type="PANTHER" id="PTHR33121:SF70">
    <property type="entry name" value="SIGNALING PROTEIN YKOW"/>
    <property type="match status" value="1"/>
</dbReference>
<keyword evidence="1" id="KW-0472">Membrane</keyword>
<evidence type="ECO:0000259" key="3">
    <source>
        <dbReference type="PROSITE" id="PS50887"/>
    </source>
</evidence>
<feature type="transmembrane region" description="Helical" evidence="1">
    <location>
        <begin position="6"/>
        <end position="28"/>
    </location>
</feature>
<dbReference type="InterPro" id="IPR050706">
    <property type="entry name" value="Cyclic-di-GMP_PDE-like"/>
</dbReference>
<name>A0A1Y1RUD2_9SPIO</name>
<dbReference type="Pfam" id="PF00990">
    <property type="entry name" value="GGDEF"/>
    <property type="match status" value="1"/>
</dbReference>
<dbReference type="InterPro" id="IPR043128">
    <property type="entry name" value="Rev_trsase/Diguanyl_cyclase"/>
</dbReference>
<dbReference type="EMBL" id="MWQY01000023">
    <property type="protein sequence ID" value="ORC31890.1"/>
    <property type="molecule type" value="Genomic_DNA"/>
</dbReference>
<accession>A0A1Y1RUD2</accession>
<dbReference type="InterPro" id="IPR000160">
    <property type="entry name" value="GGDEF_dom"/>
</dbReference>
<protein>
    <recommendedName>
        <fullName evidence="6">EAL domain-containing protein</fullName>
    </recommendedName>
</protein>
<comment type="caution">
    <text evidence="4">The sequence shown here is derived from an EMBL/GenBank/DDBJ whole genome shotgun (WGS) entry which is preliminary data.</text>
</comment>
<feature type="domain" description="GGDEF" evidence="3">
    <location>
        <begin position="148"/>
        <end position="280"/>
    </location>
</feature>
<feature type="transmembrane region" description="Helical" evidence="1">
    <location>
        <begin position="87"/>
        <end position="108"/>
    </location>
</feature>
<sequence>MTNRDIHKNIVKILSLSLALLAVTFLVYETGGIKHVYSHSMYPIILLAGLWFGAKGGILTAFIAGLLLGPKMPMDVATGEIQTFINWIFRLFIFIGTGGIWGSIIDYLRSRLDMLKWASRHDPETGIGTLSLFEDRFYQLQEESPADKQIGVCLCSVENYDEIVSTFGMRSGESGILQFTERAGKYCPEGASVFLKRMGKLVILVPDFNEDMETELAPRIRQITVEPFHIDDIPIHLELSVGFHQTKIGTDDSALELVRKATIAQEEAQRLDSEYVVYTPGLQTIPKEAIALIGELRRAIDKDELYLEYQAKVTVNEHRLISAEALVRWKHPGLGIISPGAFIPYAEKSDLINPMTEWVIEKALLQLRQWQEQGFFTKIAINISTRNLQVAGFADRLKEQLEKYKISPESIELEVTEWTFMKDQQNVLESLEKLSQIPIFLAIDDFGTGYSSLQYINRIPGNSIKIDRSFINQIDNDPGVFQVVRAAVRIGHALGMEVVAEGVETDIQYNMVQKAQCDAVQGYYIHRPSSPEELYNQYVGKKTKNDN</sequence>
<evidence type="ECO:0008006" key="6">
    <source>
        <dbReference type="Google" id="ProtNLM"/>
    </source>
</evidence>
<dbReference type="InterPro" id="IPR001633">
    <property type="entry name" value="EAL_dom"/>
</dbReference>
<feature type="transmembrane region" description="Helical" evidence="1">
    <location>
        <begin position="40"/>
        <end position="67"/>
    </location>
</feature>
<reference evidence="4 5" key="1">
    <citation type="submission" date="2017-03" db="EMBL/GenBank/DDBJ databases">
        <title>Draft Genome sequence of Marispirochaeta sp. strain JC444.</title>
        <authorList>
            <person name="Shivani Y."/>
            <person name="Subhash Y."/>
            <person name="Sasikala C."/>
            <person name="Ramana C."/>
        </authorList>
    </citation>
    <scope>NUCLEOTIDE SEQUENCE [LARGE SCALE GENOMIC DNA]</scope>
    <source>
        <strain evidence="4 5">JC444</strain>
    </source>
</reference>
<dbReference type="Pfam" id="PF00563">
    <property type="entry name" value="EAL"/>
    <property type="match status" value="1"/>
</dbReference>
<dbReference type="SMART" id="SM00052">
    <property type="entry name" value="EAL"/>
    <property type="match status" value="1"/>
</dbReference>
<dbReference type="PROSITE" id="PS50883">
    <property type="entry name" value="EAL"/>
    <property type="match status" value="1"/>
</dbReference>
<evidence type="ECO:0000259" key="2">
    <source>
        <dbReference type="PROSITE" id="PS50883"/>
    </source>
</evidence>
<dbReference type="AlphaFoldDB" id="A0A1Y1RUD2"/>
<keyword evidence="5" id="KW-1185">Reference proteome</keyword>
<gene>
    <name evidence="4" type="ORF">B4O97_16645</name>
</gene>
<keyword evidence="1" id="KW-0812">Transmembrane</keyword>
<dbReference type="GO" id="GO:0071111">
    <property type="term" value="F:cyclic-guanylate-specific phosphodiesterase activity"/>
    <property type="evidence" value="ECO:0007669"/>
    <property type="project" value="InterPro"/>
</dbReference>
<feature type="domain" description="EAL" evidence="2">
    <location>
        <begin position="289"/>
        <end position="542"/>
    </location>
</feature>
<dbReference type="RefSeq" id="WP_083052593.1">
    <property type="nucleotide sequence ID" value="NZ_MWQY01000023.1"/>
</dbReference>
<organism evidence="4 5">
    <name type="scientific">Marispirochaeta aestuarii</name>
    <dbReference type="NCBI Taxonomy" id="1963862"/>
    <lineage>
        <taxon>Bacteria</taxon>
        <taxon>Pseudomonadati</taxon>
        <taxon>Spirochaetota</taxon>
        <taxon>Spirochaetia</taxon>
        <taxon>Spirochaetales</taxon>
        <taxon>Spirochaetaceae</taxon>
        <taxon>Marispirochaeta</taxon>
    </lineage>
</organism>
<dbReference type="OrthoDB" id="366324at2"/>
<dbReference type="Gene3D" id="3.30.70.270">
    <property type="match status" value="1"/>
</dbReference>
<dbReference type="PANTHER" id="PTHR33121">
    <property type="entry name" value="CYCLIC DI-GMP PHOSPHODIESTERASE PDEF"/>
    <property type="match status" value="1"/>
</dbReference>
<dbReference type="SUPFAM" id="SSF141868">
    <property type="entry name" value="EAL domain-like"/>
    <property type="match status" value="1"/>
</dbReference>
<dbReference type="SMART" id="SM00267">
    <property type="entry name" value="GGDEF"/>
    <property type="match status" value="1"/>
</dbReference>
<dbReference type="InterPro" id="IPR035919">
    <property type="entry name" value="EAL_sf"/>
</dbReference>
<dbReference type="Proteomes" id="UP000192343">
    <property type="component" value="Unassembled WGS sequence"/>
</dbReference>
<dbReference type="PROSITE" id="PS50887">
    <property type="entry name" value="GGDEF"/>
    <property type="match status" value="1"/>
</dbReference>
<keyword evidence="1" id="KW-1133">Transmembrane helix</keyword>